<protein>
    <recommendedName>
        <fullName evidence="2">RNase MRP protein 1 RNA binding domain-containing protein</fullName>
    </recommendedName>
</protein>
<feature type="domain" description="RNase MRP protein 1 RNA binding" evidence="2">
    <location>
        <begin position="12"/>
        <end position="100"/>
    </location>
</feature>
<feature type="region of interest" description="Disordered" evidence="1">
    <location>
        <begin position="145"/>
        <end position="207"/>
    </location>
</feature>
<dbReference type="PANTHER" id="PTHR37792:SF1">
    <property type="entry name" value="RIBONUCLEASE MRP PROTEIN SUBUNIT RMP1"/>
    <property type="match status" value="1"/>
</dbReference>
<dbReference type="CDD" id="cd22573">
    <property type="entry name" value="RMP1_RBD"/>
    <property type="match status" value="1"/>
</dbReference>
<name>A0ABR4HLK0_9EURO</name>
<feature type="compositionally biased region" description="Polar residues" evidence="1">
    <location>
        <begin position="151"/>
        <end position="163"/>
    </location>
</feature>
<evidence type="ECO:0000259" key="2">
    <source>
        <dbReference type="Pfam" id="PF20945"/>
    </source>
</evidence>
<evidence type="ECO:0000313" key="4">
    <source>
        <dbReference type="Proteomes" id="UP001610335"/>
    </source>
</evidence>
<evidence type="ECO:0000313" key="3">
    <source>
        <dbReference type="EMBL" id="KAL2816370.1"/>
    </source>
</evidence>
<proteinExistence type="predicted"/>
<dbReference type="EMBL" id="JBFXLS010000102">
    <property type="protein sequence ID" value="KAL2816370.1"/>
    <property type="molecule type" value="Genomic_DNA"/>
</dbReference>
<accession>A0ABR4HLK0</accession>
<evidence type="ECO:0000256" key="1">
    <source>
        <dbReference type="SAM" id="MobiDB-lite"/>
    </source>
</evidence>
<sequence length="207" mass="23414">MEEDEILNIHSILHLIFHRNKNQHGRTKWWKWLSILKRTVWNLALSLNSSTKAEARSSAEFYKQYLADLVVPRCYLAFSVVIADVQFSTLGTILLATLARLAKSTGMDKELKSRPQIETIRYDVSSPHMKIFKEKEDVGEALVRDKEPSDDITTSSGIQQTPQPVLVDSGSAVSSKASVTKDLDTPKPKKKKKRKKNAIDDLFDGLM</sequence>
<dbReference type="InterPro" id="IPR047204">
    <property type="entry name" value="RMP1_RBD"/>
</dbReference>
<keyword evidence="4" id="KW-1185">Reference proteome</keyword>
<gene>
    <name evidence="3" type="ORF">BDW59DRAFT_175817</name>
</gene>
<dbReference type="Pfam" id="PF20945">
    <property type="entry name" value="RMP1"/>
    <property type="match status" value="1"/>
</dbReference>
<dbReference type="Proteomes" id="UP001610335">
    <property type="component" value="Unassembled WGS sequence"/>
</dbReference>
<reference evidence="3 4" key="1">
    <citation type="submission" date="2024-07" db="EMBL/GenBank/DDBJ databases">
        <title>Section-level genome sequencing and comparative genomics of Aspergillus sections Usti and Cavernicolus.</title>
        <authorList>
            <consortium name="Lawrence Berkeley National Laboratory"/>
            <person name="Nybo J.L."/>
            <person name="Vesth T.C."/>
            <person name="Theobald S."/>
            <person name="Frisvad J.C."/>
            <person name="Larsen T.O."/>
            <person name="Kjaerboelling I."/>
            <person name="Rothschild-Mancinelli K."/>
            <person name="Lyhne E.K."/>
            <person name="Kogle M.E."/>
            <person name="Barry K."/>
            <person name="Clum A."/>
            <person name="Na H."/>
            <person name="Ledsgaard L."/>
            <person name="Lin J."/>
            <person name="Lipzen A."/>
            <person name="Kuo A."/>
            <person name="Riley R."/>
            <person name="Mondo S."/>
            <person name="LaButti K."/>
            <person name="Haridas S."/>
            <person name="Pangalinan J."/>
            <person name="Salamov A.A."/>
            <person name="Simmons B.A."/>
            <person name="Magnuson J.K."/>
            <person name="Chen J."/>
            <person name="Drula E."/>
            <person name="Henrissat B."/>
            <person name="Wiebenga A."/>
            <person name="Lubbers R.J."/>
            <person name="Gomes A.C."/>
            <person name="Makela M.R."/>
            <person name="Stajich J."/>
            <person name="Grigoriev I.V."/>
            <person name="Mortensen U.H."/>
            <person name="De vries R.P."/>
            <person name="Baker S.E."/>
            <person name="Andersen M.R."/>
        </authorList>
    </citation>
    <scope>NUCLEOTIDE SEQUENCE [LARGE SCALE GENOMIC DNA]</scope>
    <source>
        <strain evidence="3 4">CBS 600.67</strain>
    </source>
</reference>
<comment type="caution">
    <text evidence="3">The sequence shown here is derived from an EMBL/GenBank/DDBJ whole genome shotgun (WGS) entry which is preliminary data.</text>
</comment>
<dbReference type="PANTHER" id="PTHR37792">
    <property type="entry name" value="RIBONUCLEASE MRP PROTEIN SUBUNIT RMP1"/>
    <property type="match status" value="1"/>
</dbReference>
<dbReference type="InterPro" id="IPR047205">
    <property type="entry name" value="RMP1"/>
</dbReference>
<organism evidence="3 4">
    <name type="scientific">Aspergillus cavernicola</name>
    <dbReference type="NCBI Taxonomy" id="176166"/>
    <lineage>
        <taxon>Eukaryota</taxon>
        <taxon>Fungi</taxon>
        <taxon>Dikarya</taxon>
        <taxon>Ascomycota</taxon>
        <taxon>Pezizomycotina</taxon>
        <taxon>Eurotiomycetes</taxon>
        <taxon>Eurotiomycetidae</taxon>
        <taxon>Eurotiales</taxon>
        <taxon>Aspergillaceae</taxon>
        <taxon>Aspergillus</taxon>
        <taxon>Aspergillus subgen. Nidulantes</taxon>
    </lineage>
</organism>